<feature type="transmembrane region" description="Helical" evidence="9">
    <location>
        <begin position="67"/>
        <end position="84"/>
    </location>
</feature>
<evidence type="ECO:0000256" key="3">
    <source>
        <dbReference type="ARBA" id="ARBA00022475"/>
    </source>
</evidence>
<proteinExistence type="inferred from homology"/>
<keyword evidence="5 9" id="KW-0812">Transmembrane</keyword>
<keyword evidence="6 9" id="KW-1133">Transmembrane helix</keyword>
<evidence type="ECO:0000256" key="9">
    <source>
        <dbReference type="RuleBase" id="RU369079"/>
    </source>
</evidence>
<evidence type="ECO:0000256" key="4">
    <source>
        <dbReference type="ARBA" id="ARBA00022519"/>
    </source>
</evidence>
<comment type="subcellular location">
    <subcellularLocation>
        <location evidence="1 9">Cell inner membrane</location>
        <topology evidence="1 9">Multi-pass membrane protein</topology>
    </subcellularLocation>
</comment>
<evidence type="ECO:0000256" key="8">
    <source>
        <dbReference type="ARBA" id="ARBA00038436"/>
    </source>
</evidence>
<evidence type="ECO:0000259" key="10">
    <source>
        <dbReference type="Pfam" id="PF04290"/>
    </source>
</evidence>
<evidence type="ECO:0000313" key="12">
    <source>
        <dbReference type="Proteomes" id="UP000018211"/>
    </source>
</evidence>
<keyword evidence="3" id="KW-1003">Cell membrane</keyword>
<name>A0AAV2VXG3_9VIBR</name>
<gene>
    <name evidence="11" type="ORF">VIBNISOn1_820120</name>
</gene>
<keyword evidence="2 9" id="KW-0813">Transport</keyword>
<protein>
    <recommendedName>
        <fullName evidence="9">TRAP transporter small permease protein</fullName>
    </recommendedName>
</protein>
<comment type="subunit">
    <text evidence="9">The complex comprises the extracytoplasmic solute receptor protein and the two transmembrane proteins.</text>
</comment>
<dbReference type="InterPro" id="IPR055348">
    <property type="entry name" value="DctQ"/>
</dbReference>
<reference evidence="11 12" key="1">
    <citation type="journal article" date="2013" name="ISME J.">
        <title>Comparative genomics of pathogenic lineages of Vibrio nigripulchritudo identifies virulence-associated traits.</title>
        <authorList>
            <person name="Goudenege D."/>
            <person name="Labreuche Y."/>
            <person name="Krin E."/>
            <person name="Ansquer D."/>
            <person name="Mangenot S."/>
            <person name="Calteau A."/>
            <person name="Medigue C."/>
            <person name="Mazel D."/>
            <person name="Polz M.F."/>
            <person name="Le Roux F."/>
        </authorList>
    </citation>
    <scope>NUCLEOTIDE SEQUENCE [LARGE SCALE GENOMIC DNA]</scope>
    <source>
        <strain evidence="11 12">SOn1</strain>
    </source>
</reference>
<comment type="function">
    <text evidence="9">Part of the tripartite ATP-independent periplasmic (TRAP) transport system.</text>
</comment>
<dbReference type="InterPro" id="IPR007387">
    <property type="entry name" value="TRAP_DctQ"/>
</dbReference>
<feature type="transmembrane region" description="Helical" evidence="9">
    <location>
        <begin position="105"/>
        <end position="128"/>
    </location>
</feature>
<accession>A0AAV2VXG3</accession>
<feature type="transmembrane region" description="Helical" evidence="9">
    <location>
        <begin position="148"/>
        <end position="169"/>
    </location>
</feature>
<dbReference type="Pfam" id="PF04290">
    <property type="entry name" value="DctQ"/>
    <property type="match status" value="1"/>
</dbReference>
<comment type="similarity">
    <text evidence="8 9">Belongs to the TRAP transporter small permease family.</text>
</comment>
<evidence type="ECO:0000256" key="6">
    <source>
        <dbReference type="ARBA" id="ARBA00022989"/>
    </source>
</evidence>
<keyword evidence="4 9" id="KW-0997">Cell inner membrane</keyword>
<dbReference type="PANTHER" id="PTHR35011:SF4">
    <property type="entry name" value="SLL1102 PROTEIN"/>
    <property type="match status" value="1"/>
</dbReference>
<dbReference type="GO" id="GO:0022857">
    <property type="term" value="F:transmembrane transporter activity"/>
    <property type="evidence" value="ECO:0007669"/>
    <property type="project" value="UniProtKB-UniRule"/>
</dbReference>
<dbReference type="Proteomes" id="UP000018211">
    <property type="component" value="Unassembled WGS sequence"/>
</dbReference>
<sequence>MVFDKKAIAVNHTRTSLPARTSNRIDKFVKHLSYGIAWVYVLLVVVILVQVVMRKGFSHGLIALEELQWHLYALGVLFGLAYAETTNSHVRVDILYQHFSPRAKAWIEIIGISLFLFPFVFVVFIHSLDFVYESWRVSERSNAPSGLPFRWLIKSAIPLAVALLALAGLSKILRSFAQLQSGGTHGN</sequence>
<feature type="domain" description="Tripartite ATP-independent periplasmic transporters DctQ component" evidence="10">
    <location>
        <begin position="43"/>
        <end position="176"/>
    </location>
</feature>
<evidence type="ECO:0000256" key="1">
    <source>
        <dbReference type="ARBA" id="ARBA00004429"/>
    </source>
</evidence>
<evidence type="ECO:0000256" key="2">
    <source>
        <dbReference type="ARBA" id="ARBA00022448"/>
    </source>
</evidence>
<evidence type="ECO:0000256" key="7">
    <source>
        <dbReference type="ARBA" id="ARBA00023136"/>
    </source>
</evidence>
<dbReference type="EMBL" id="CAOF01000178">
    <property type="protein sequence ID" value="CCO49437.1"/>
    <property type="molecule type" value="Genomic_DNA"/>
</dbReference>
<organism evidence="11 12">
    <name type="scientific">Vibrio nigripulchritudo SOn1</name>
    <dbReference type="NCBI Taxonomy" id="1238450"/>
    <lineage>
        <taxon>Bacteria</taxon>
        <taxon>Pseudomonadati</taxon>
        <taxon>Pseudomonadota</taxon>
        <taxon>Gammaproteobacteria</taxon>
        <taxon>Vibrionales</taxon>
        <taxon>Vibrionaceae</taxon>
        <taxon>Vibrio</taxon>
    </lineage>
</organism>
<keyword evidence="7 9" id="KW-0472">Membrane</keyword>
<evidence type="ECO:0000313" key="11">
    <source>
        <dbReference type="EMBL" id="CCO49437.1"/>
    </source>
</evidence>
<dbReference type="AlphaFoldDB" id="A0AAV2VXG3"/>
<comment type="caution">
    <text evidence="11">The sequence shown here is derived from an EMBL/GenBank/DDBJ whole genome shotgun (WGS) entry which is preliminary data.</text>
</comment>
<dbReference type="PANTHER" id="PTHR35011">
    <property type="entry name" value="2,3-DIKETO-L-GULONATE TRAP TRANSPORTER SMALL PERMEASE PROTEIN YIAM"/>
    <property type="match status" value="1"/>
</dbReference>
<feature type="transmembrane region" description="Helical" evidence="9">
    <location>
        <begin position="32"/>
        <end position="52"/>
    </location>
</feature>
<evidence type="ECO:0000256" key="5">
    <source>
        <dbReference type="ARBA" id="ARBA00022692"/>
    </source>
</evidence>
<dbReference type="GO" id="GO:0005886">
    <property type="term" value="C:plasma membrane"/>
    <property type="evidence" value="ECO:0007669"/>
    <property type="project" value="UniProtKB-SubCell"/>
</dbReference>